<proteinExistence type="predicted"/>
<dbReference type="Pfam" id="PF22893">
    <property type="entry name" value="ULD_2"/>
    <property type="match status" value="1"/>
</dbReference>
<dbReference type="InterPro" id="IPR054464">
    <property type="entry name" value="ULD_fung"/>
</dbReference>
<dbReference type="EMBL" id="AZNH01000045">
    <property type="protein sequence ID" value="KID84212.1"/>
    <property type="molecule type" value="Genomic_DNA"/>
</dbReference>
<name>A0A0B4GWY9_METGA</name>
<keyword evidence="4" id="KW-1185">Reference proteome</keyword>
<dbReference type="AlphaFoldDB" id="A0A0B4GWY9"/>
<evidence type="ECO:0000313" key="4">
    <source>
        <dbReference type="Proteomes" id="UP000031192"/>
    </source>
</evidence>
<organism evidence="3 4">
    <name type="scientific">Metarhizium guizhouense (strain ARSEF 977)</name>
    <dbReference type="NCBI Taxonomy" id="1276136"/>
    <lineage>
        <taxon>Eukaryota</taxon>
        <taxon>Fungi</taxon>
        <taxon>Dikarya</taxon>
        <taxon>Ascomycota</taxon>
        <taxon>Pezizomycotina</taxon>
        <taxon>Sordariomycetes</taxon>
        <taxon>Hypocreomycetidae</taxon>
        <taxon>Hypocreales</taxon>
        <taxon>Clavicipitaceae</taxon>
        <taxon>Metarhizium</taxon>
    </lineage>
</organism>
<feature type="domain" description="Ubiquitin-like" evidence="2">
    <location>
        <begin position="303"/>
        <end position="384"/>
    </location>
</feature>
<sequence>MRLKPCLVPLPLPAHVQTFDNANAIYGLHRRGSLSLSMEVALTFGSLGDIIQLCQLAIQLGRAVGVGCGAAGGGSTREYQQLRHDLDVLVVATYQQHELSPCVQVLDDVSKSVVDECASLIQDTLQHLRSRYGGSLGAEGSGNKIKDIFKRIEWSVRETQRLEKLREKLHEGVQRLSLLTGLAAEKSARVDNATVLARIDQVQRLASQARSGQGEILAFLKKHRAANEDQGHKQIQKLGEVCRQLDVQEKGGRAILAVARDAFRGIIEVKKLLAQVSQNVVDLQVVASNSICIRPLDPTRGVPVILEDALGRSLEIPAQWIDTLEWEVLNGLLAGYFKGHKGQDMVQRQDYVLEESTTGRDLNTSLPLCRSLRRGMKINMSMIFYGTEVVVGACPRCHTVTDAPEDVNVQCQIDDCGMWFRMQKQVDKACGLASTTEEGDGASSETLVEGETTAVTSIPVEPGDFQRVRLLRQYEVPPRPNAQVVDPELAPPPAPSTPSNEAADSSDTEPMRSELSESEASVPAGGSKHRSKRADTGLVSSNNSARADAGHKNKHCGCTTDMFTYVYPDGHSETIARPSLCPQSRHGFPCRRNVIFQHPPLYIPYGVCPPGMAPPPPPLPAHYSAPPTSDRPFYPVTPGPMPRSGPSVQNMSSAGFDADVSDLSLPRSSSLPRKSRSRGSAVSINGVCVDGQKRHATAAARQTRLRERLVATGSAPLPGHGDAGSRNRDVYRVQEPRGENNSRRKRLAEVTHTRTTDMGEGSATLGDQGHGANGEMAAGSVVIPPQANWYRYRPLGGQGTEEEAQRRRLMERMMPRRRATVEPASQRRRKVAYNDGVYRWK</sequence>
<feature type="region of interest" description="Disordered" evidence="1">
    <location>
        <begin position="478"/>
        <end position="553"/>
    </location>
</feature>
<protein>
    <recommendedName>
        <fullName evidence="2">Ubiquitin-like domain-containing protein</fullName>
    </recommendedName>
</protein>
<dbReference type="PANTHER" id="PTHR38886:SF1">
    <property type="entry name" value="NACHT-NTPASE AND P-LOOP NTPASES N-TERMINAL DOMAIN-CONTAINING PROTEIN"/>
    <property type="match status" value="1"/>
</dbReference>
<dbReference type="PANTHER" id="PTHR38886">
    <property type="entry name" value="SESA DOMAIN-CONTAINING PROTEIN"/>
    <property type="match status" value="1"/>
</dbReference>
<reference evidence="3 4" key="1">
    <citation type="journal article" date="2014" name="Proc. Natl. Acad. Sci. U.S.A.">
        <title>Trajectory and genomic determinants of fungal-pathogen speciation and host adaptation.</title>
        <authorList>
            <person name="Hu X."/>
            <person name="Xiao G."/>
            <person name="Zheng P."/>
            <person name="Shang Y."/>
            <person name="Su Y."/>
            <person name="Zhang X."/>
            <person name="Liu X."/>
            <person name="Zhan S."/>
            <person name="St Leger R.J."/>
            <person name="Wang C."/>
        </authorList>
    </citation>
    <scope>NUCLEOTIDE SEQUENCE [LARGE SCALE GENOMIC DNA]</scope>
    <source>
        <strain evidence="3 4">ARSEF 977</strain>
    </source>
</reference>
<dbReference type="OrthoDB" id="4940237at2759"/>
<feature type="region of interest" description="Disordered" evidence="1">
    <location>
        <begin position="435"/>
        <end position="460"/>
    </location>
</feature>
<evidence type="ECO:0000259" key="2">
    <source>
        <dbReference type="Pfam" id="PF22893"/>
    </source>
</evidence>
<dbReference type="Proteomes" id="UP000031192">
    <property type="component" value="Unassembled WGS sequence"/>
</dbReference>
<feature type="region of interest" description="Disordered" evidence="1">
    <location>
        <begin position="619"/>
        <end position="681"/>
    </location>
</feature>
<gene>
    <name evidence="3" type="ORF">MGU_08515</name>
</gene>
<feature type="compositionally biased region" description="Low complexity" evidence="1">
    <location>
        <begin position="661"/>
        <end position="672"/>
    </location>
</feature>
<evidence type="ECO:0000313" key="3">
    <source>
        <dbReference type="EMBL" id="KID84212.1"/>
    </source>
</evidence>
<comment type="caution">
    <text evidence="3">The sequence shown here is derived from an EMBL/GenBank/DDBJ whole genome shotgun (WGS) entry which is preliminary data.</text>
</comment>
<accession>A0A0B4GWY9</accession>
<evidence type="ECO:0000256" key="1">
    <source>
        <dbReference type="SAM" id="MobiDB-lite"/>
    </source>
</evidence>
<dbReference type="HOGENOM" id="CLU_348184_0_0_1"/>